<name>A0A135YU04_9FIRM</name>
<comment type="caution">
    <text evidence="2">The sequence shown here is derived from an EMBL/GenBank/DDBJ whole genome shotgun (WGS) entry which is preliminary data.</text>
</comment>
<dbReference type="Proteomes" id="UP000070326">
    <property type="component" value="Unassembled WGS sequence"/>
</dbReference>
<dbReference type="Pfam" id="PF00583">
    <property type="entry name" value="Acetyltransf_1"/>
    <property type="match status" value="1"/>
</dbReference>
<evidence type="ECO:0000313" key="3">
    <source>
        <dbReference type="Proteomes" id="UP000070326"/>
    </source>
</evidence>
<dbReference type="EMBL" id="LSQZ01000037">
    <property type="protein sequence ID" value="KXI12898.1"/>
    <property type="molecule type" value="Genomic_DNA"/>
</dbReference>
<organism evidence="2 3">
    <name type="scientific">Peptostreptococcus anaerobius</name>
    <dbReference type="NCBI Taxonomy" id="1261"/>
    <lineage>
        <taxon>Bacteria</taxon>
        <taxon>Bacillati</taxon>
        <taxon>Bacillota</taxon>
        <taxon>Clostridia</taxon>
        <taxon>Peptostreptococcales</taxon>
        <taxon>Peptostreptococcaceae</taxon>
        <taxon>Peptostreptococcus</taxon>
    </lineage>
</organism>
<feature type="domain" description="N-acetyltransferase" evidence="1">
    <location>
        <begin position="13"/>
        <end position="159"/>
    </location>
</feature>
<dbReference type="STRING" id="1261.HMPREF3195_00984"/>
<dbReference type="Gene3D" id="3.40.630.30">
    <property type="match status" value="1"/>
</dbReference>
<keyword evidence="2" id="KW-0808">Transferase</keyword>
<gene>
    <name evidence="2" type="ORF">HMPREF3195_00984</name>
</gene>
<dbReference type="InterPro" id="IPR000182">
    <property type="entry name" value="GNAT_dom"/>
</dbReference>
<dbReference type="SUPFAM" id="SSF55729">
    <property type="entry name" value="Acyl-CoA N-acyltransferases (Nat)"/>
    <property type="match status" value="1"/>
</dbReference>
<proteinExistence type="predicted"/>
<dbReference type="GO" id="GO:0016747">
    <property type="term" value="F:acyltransferase activity, transferring groups other than amino-acyl groups"/>
    <property type="evidence" value="ECO:0007669"/>
    <property type="project" value="InterPro"/>
</dbReference>
<sequence length="159" mass="19071">MIYNVITEEVCMIGFKEFSKENYDRLYSMMVEFYRSDAVDHPIDLDIIKRLLEDILTGDYTIRGYEVYYDDNLVGFGVMTRYYASEVAGITIQLEDLFIQEEYRSKGIAKEYFRRIKDKFPEAKRFRLEVARNNKRAIKLYKAGGFEELEYMQMIYDRV</sequence>
<evidence type="ECO:0000313" key="2">
    <source>
        <dbReference type="EMBL" id="KXI12898.1"/>
    </source>
</evidence>
<reference evidence="2 3" key="1">
    <citation type="submission" date="2016-02" db="EMBL/GenBank/DDBJ databases">
        <authorList>
            <person name="Wen L."/>
            <person name="He K."/>
            <person name="Yang H."/>
        </authorList>
    </citation>
    <scope>NUCLEOTIDE SEQUENCE [LARGE SCALE GENOMIC DNA]</scope>
    <source>
        <strain evidence="2 3">MJR8628A</strain>
    </source>
</reference>
<protein>
    <submittedName>
        <fullName evidence="2">Acetyltransferase, GNAT family</fullName>
    </submittedName>
</protein>
<dbReference type="PROSITE" id="PS51186">
    <property type="entry name" value="GNAT"/>
    <property type="match status" value="1"/>
</dbReference>
<dbReference type="InterPro" id="IPR016181">
    <property type="entry name" value="Acyl_CoA_acyltransferase"/>
</dbReference>
<dbReference type="PATRIC" id="fig|1261.3.peg.264"/>
<dbReference type="eggNOG" id="COG0456">
    <property type="taxonomic scope" value="Bacteria"/>
</dbReference>
<dbReference type="CDD" id="cd04301">
    <property type="entry name" value="NAT_SF"/>
    <property type="match status" value="1"/>
</dbReference>
<evidence type="ECO:0000259" key="1">
    <source>
        <dbReference type="PROSITE" id="PS51186"/>
    </source>
</evidence>
<accession>A0A135YU04</accession>
<dbReference type="AlphaFoldDB" id="A0A135YU04"/>